<organism evidence="1 2">
    <name type="scientific">Pseudomonas putida</name>
    <name type="common">Arthrobacter siderocapsulatus</name>
    <dbReference type="NCBI Taxonomy" id="303"/>
    <lineage>
        <taxon>Bacteria</taxon>
        <taxon>Pseudomonadati</taxon>
        <taxon>Pseudomonadota</taxon>
        <taxon>Gammaproteobacteria</taxon>
        <taxon>Pseudomonadales</taxon>
        <taxon>Pseudomonadaceae</taxon>
        <taxon>Pseudomonas</taxon>
    </lineage>
</organism>
<dbReference type="Proteomes" id="UP000637061">
    <property type="component" value="Unassembled WGS sequence"/>
</dbReference>
<gene>
    <name evidence="1" type="ORF">JEU22_08850</name>
</gene>
<dbReference type="RefSeq" id="WP_198747126.1">
    <property type="nucleotide sequence ID" value="NZ_JAEHTE010000006.1"/>
</dbReference>
<reference evidence="1" key="1">
    <citation type="submission" date="2020-12" db="EMBL/GenBank/DDBJ databases">
        <title>Enhanced detection system for hospital associated transmission using whole genome sequencing surveillance.</title>
        <authorList>
            <person name="Harrison L.H."/>
            <person name="Van Tyne D."/>
            <person name="Marsh J.W."/>
            <person name="Griffith M.P."/>
            <person name="Snyder D.J."/>
            <person name="Cooper V.S."/>
            <person name="Mustapha M."/>
        </authorList>
    </citation>
    <scope>NUCLEOTIDE SEQUENCE</scope>
    <source>
        <strain evidence="1">PSB00042</strain>
    </source>
</reference>
<protein>
    <submittedName>
        <fullName evidence="1">Uncharacterized protein</fullName>
    </submittedName>
</protein>
<dbReference type="EMBL" id="JAEHTE010000006">
    <property type="protein sequence ID" value="MBI6884019.1"/>
    <property type="molecule type" value="Genomic_DNA"/>
</dbReference>
<evidence type="ECO:0000313" key="1">
    <source>
        <dbReference type="EMBL" id="MBI6884019.1"/>
    </source>
</evidence>
<sequence length="83" mass="9348">MSIYASDIDNALLVVARQAENGINLKDLEESTTFQALEALSKTGMANFRVTQFVTGRYRFRWTASPHIMPSGQQRLKEIRGEA</sequence>
<proteinExistence type="predicted"/>
<dbReference type="AlphaFoldDB" id="A0A8I1JJV3"/>
<accession>A0A8I1JJV3</accession>
<comment type="caution">
    <text evidence="1">The sequence shown here is derived from an EMBL/GenBank/DDBJ whole genome shotgun (WGS) entry which is preliminary data.</text>
</comment>
<name>A0A8I1JJV3_PSEPU</name>
<evidence type="ECO:0000313" key="2">
    <source>
        <dbReference type="Proteomes" id="UP000637061"/>
    </source>
</evidence>